<dbReference type="SMART" id="SM00860">
    <property type="entry name" value="SMI1_KNR4"/>
    <property type="match status" value="1"/>
</dbReference>
<dbReference type="RefSeq" id="WP_147137591.1">
    <property type="nucleotide sequence ID" value="NZ_BAABIJ010000002.1"/>
</dbReference>
<dbReference type="InterPro" id="IPR037883">
    <property type="entry name" value="Knr4/Smi1-like_sf"/>
</dbReference>
<dbReference type="EMBL" id="VLLL01000006">
    <property type="protein sequence ID" value="TWJ11474.1"/>
    <property type="molecule type" value="Genomic_DNA"/>
</dbReference>
<dbReference type="AlphaFoldDB" id="A0A562V0R5"/>
<gene>
    <name evidence="2" type="ORF">LX16_2196</name>
</gene>
<evidence type="ECO:0000259" key="1">
    <source>
        <dbReference type="SMART" id="SM00860"/>
    </source>
</evidence>
<dbReference type="Proteomes" id="UP000321617">
    <property type="component" value="Unassembled WGS sequence"/>
</dbReference>
<keyword evidence="3" id="KW-1185">Reference proteome</keyword>
<protein>
    <submittedName>
        <fullName evidence="2">Cell wall assembly regulator SMI1</fullName>
    </submittedName>
</protein>
<name>A0A562V0R5_9ACTN</name>
<feature type="domain" description="Knr4/Smi1-like" evidence="1">
    <location>
        <begin position="34"/>
        <end position="160"/>
    </location>
</feature>
<evidence type="ECO:0000313" key="3">
    <source>
        <dbReference type="Proteomes" id="UP000321617"/>
    </source>
</evidence>
<proteinExistence type="predicted"/>
<reference evidence="2 3" key="1">
    <citation type="journal article" date="2013" name="Stand. Genomic Sci.">
        <title>Genomic Encyclopedia of Type Strains, Phase I: The one thousand microbial genomes (KMG-I) project.</title>
        <authorList>
            <person name="Kyrpides N.C."/>
            <person name="Woyke T."/>
            <person name="Eisen J.A."/>
            <person name="Garrity G."/>
            <person name="Lilburn T.G."/>
            <person name="Beck B.J."/>
            <person name="Whitman W.B."/>
            <person name="Hugenholtz P."/>
            <person name="Klenk H.P."/>
        </authorList>
    </citation>
    <scope>NUCLEOTIDE SEQUENCE [LARGE SCALE GENOMIC DNA]</scope>
    <source>
        <strain evidence="2 3">DSM 45044</strain>
    </source>
</reference>
<dbReference type="OrthoDB" id="4759758at2"/>
<dbReference type="PANTHER" id="PTHR47432:SF1">
    <property type="entry name" value="CELL WALL ASSEMBLY REGULATOR SMI1"/>
    <property type="match status" value="1"/>
</dbReference>
<dbReference type="InterPro" id="IPR018958">
    <property type="entry name" value="Knr4/Smi1-like_dom"/>
</dbReference>
<dbReference type="SUPFAM" id="SSF160631">
    <property type="entry name" value="SMI1/KNR4-like"/>
    <property type="match status" value="1"/>
</dbReference>
<dbReference type="Pfam" id="PF09346">
    <property type="entry name" value="SMI1_KNR4"/>
    <property type="match status" value="1"/>
</dbReference>
<dbReference type="InterPro" id="IPR051873">
    <property type="entry name" value="KNR4/SMI1_regulator"/>
</dbReference>
<dbReference type="PANTHER" id="PTHR47432">
    <property type="entry name" value="CELL WALL ASSEMBLY REGULATOR SMI1"/>
    <property type="match status" value="1"/>
</dbReference>
<sequence>MNPGFPSPVADSWRRIDTWLATHAPESLAMLNPPASPEDVAAAEEAVGIAFPAQLRESLAVHDGISGWANLLPEADPVPTAHIARLWRRWTDFAEDVPPEAGREPWWHSLWIPWAESAGGDLGVVDMRPGAGQGRLGTAVHDDCGDFTGGWPDLATYLGAVARVLWEGGDVAGHRAYLTVDDRLWWSYGDRAVELNGQPLRPAPTGPAT</sequence>
<comment type="caution">
    <text evidence="2">The sequence shown here is derived from an EMBL/GenBank/DDBJ whole genome shotgun (WGS) entry which is preliminary data.</text>
</comment>
<evidence type="ECO:0000313" key="2">
    <source>
        <dbReference type="EMBL" id="TWJ11474.1"/>
    </source>
</evidence>
<organism evidence="2 3">
    <name type="scientific">Stackebrandtia albiflava</name>
    <dbReference type="NCBI Taxonomy" id="406432"/>
    <lineage>
        <taxon>Bacteria</taxon>
        <taxon>Bacillati</taxon>
        <taxon>Actinomycetota</taxon>
        <taxon>Actinomycetes</taxon>
        <taxon>Glycomycetales</taxon>
        <taxon>Glycomycetaceae</taxon>
        <taxon>Stackebrandtia</taxon>
    </lineage>
</organism>
<accession>A0A562V0R5</accession>